<evidence type="ECO:0000256" key="1">
    <source>
        <dbReference type="SAM" id="Phobius"/>
    </source>
</evidence>
<keyword evidence="1" id="KW-1133">Transmembrane helix</keyword>
<dbReference type="Proteomes" id="UP001500752">
    <property type="component" value="Unassembled WGS sequence"/>
</dbReference>
<dbReference type="NCBIfam" id="NF047864">
    <property type="entry name" value="CBU_0592_membra"/>
    <property type="match status" value="1"/>
</dbReference>
<reference evidence="4" key="1">
    <citation type="journal article" date="2019" name="Int. J. Syst. Evol. Microbiol.">
        <title>The Global Catalogue of Microorganisms (GCM) 10K type strain sequencing project: providing services to taxonomists for standard genome sequencing and annotation.</title>
        <authorList>
            <consortium name="The Broad Institute Genomics Platform"/>
            <consortium name="The Broad Institute Genome Sequencing Center for Infectious Disease"/>
            <person name="Wu L."/>
            <person name="Ma J."/>
        </authorList>
    </citation>
    <scope>NUCLEOTIDE SEQUENCE [LARGE SCALE GENOMIC DNA]</scope>
    <source>
        <strain evidence="4">JCM 30742</strain>
    </source>
</reference>
<dbReference type="InterPro" id="IPR058058">
    <property type="entry name" value="CBU_0592-like"/>
</dbReference>
<evidence type="ECO:0000259" key="2">
    <source>
        <dbReference type="Pfam" id="PF26604"/>
    </source>
</evidence>
<feature type="transmembrane region" description="Helical" evidence="1">
    <location>
        <begin position="31"/>
        <end position="54"/>
    </location>
</feature>
<keyword evidence="4" id="KW-1185">Reference proteome</keyword>
<keyword evidence="1" id="KW-0812">Transmembrane</keyword>
<protein>
    <recommendedName>
        <fullName evidence="2">CBU-0592-like domain-containing protein</fullName>
    </recommendedName>
</protein>
<name>A0ABP7C5F0_9MICC</name>
<evidence type="ECO:0000313" key="4">
    <source>
        <dbReference type="Proteomes" id="UP001500752"/>
    </source>
</evidence>
<comment type="caution">
    <text evidence="3">The sequence shown here is derived from an EMBL/GenBank/DDBJ whole genome shotgun (WGS) entry which is preliminary data.</text>
</comment>
<dbReference type="Pfam" id="PF26604">
    <property type="entry name" value="CBU_0592"/>
    <property type="match status" value="1"/>
</dbReference>
<feature type="domain" description="CBU-0592-like" evidence="2">
    <location>
        <begin position="4"/>
        <end position="78"/>
    </location>
</feature>
<organism evidence="3 4">
    <name type="scientific">Arthrobacter ginkgonis</name>
    <dbReference type="NCBI Taxonomy" id="1630594"/>
    <lineage>
        <taxon>Bacteria</taxon>
        <taxon>Bacillati</taxon>
        <taxon>Actinomycetota</taxon>
        <taxon>Actinomycetes</taxon>
        <taxon>Micrococcales</taxon>
        <taxon>Micrococcaceae</taxon>
        <taxon>Arthrobacter</taxon>
    </lineage>
</organism>
<evidence type="ECO:0000313" key="3">
    <source>
        <dbReference type="EMBL" id="GAA3680594.1"/>
    </source>
</evidence>
<accession>A0ABP7C5F0</accession>
<sequence>MLAAVLGWLGTIGIFMAYAMLWRGRLTPESYVYAALNAAGGLVGGISCVLYGAWPSVVSNLAWAVVGFHSLVRTYRRRHLEATAATAGVEA</sequence>
<gene>
    <name evidence="3" type="ORF">GCM10023081_18420</name>
</gene>
<dbReference type="RefSeq" id="WP_345150229.1">
    <property type="nucleotide sequence ID" value="NZ_BAABEO010000011.1"/>
</dbReference>
<keyword evidence="1" id="KW-0472">Membrane</keyword>
<feature type="transmembrane region" description="Helical" evidence="1">
    <location>
        <begin position="6"/>
        <end position="24"/>
    </location>
</feature>
<dbReference type="EMBL" id="BAABEO010000011">
    <property type="protein sequence ID" value="GAA3680594.1"/>
    <property type="molecule type" value="Genomic_DNA"/>
</dbReference>
<proteinExistence type="predicted"/>